<evidence type="ECO:0000313" key="2">
    <source>
        <dbReference type="EMBL" id="THV28967.1"/>
    </source>
</evidence>
<keyword evidence="1" id="KW-0472">Membrane</keyword>
<accession>A0A4S8PEX5</accession>
<feature type="transmembrane region" description="Helical" evidence="1">
    <location>
        <begin position="98"/>
        <end position="118"/>
    </location>
</feature>
<keyword evidence="3" id="KW-1185">Reference proteome</keyword>
<proteinExistence type="predicted"/>
<comment type="caution">
    <text evidence="2">The sequence shown here is derived from an EMBL/GenBank/DDBJ whole genome shotgun (WGS) entry which is preliminary data.</text>
</comment>
<protein>
    <submittedName>
        <fullName evidence="2">Uncharacterized protein</fullName>
    </submittedName>
</protein>
<feature type="transmembrane region" description="Helical" evidence="1">
    <location>
        <begin position="27"/>
        <end position="49"/>
    </location>
</feature>
<organism evidence="2 3">
    <name type="scientific">Glycomyces paridis</name>
    <dbReference type="NCBI Taxonomy" id="2126555"/>
    <lineage>
        <taxon>Bacteria</taxon>
        <taxon>Bacillati</taxon>
        <taxon>Actinomycetota</taxon>
        <taxon>Actinomycetes</taxon>
        <taxon>Glycomycetales</taxon>
        <taxon>Glycomycetaceae</taxon>
        <taxon>Glycomyces</taxon>
    </lineage>
</organism>
<keyword evidence="1" id="KW-1133">Transmembrane helix</keyword>
<dbReference type="EMBL" id="STGX01000006">
    <property type="protein sequence ID" value="THV28967.1"/>
    <property type="molecule type" value="Genomic_DNA"/>
</dbReference>
<name>A0A4S8PEX5_9ACTN</name>
<dbReference type="OrthoDB" id="5197870at2"/>
<sequence length="144" mass="15489">MSRPFQQRGNLFGDGPRRRRFAIPDSPAVAVVTAAVTLALAVLLLVAAMPGEERVLVYEGQRVSPTALCETVDEEGEKVMGACVELGEFETRPTGWSVLPLAVAAVLAGLAAVVLAGVPKQLRERRSEEAARLERMTDEDFKGL</sequence>
<evidence type="ECO:0000256" key="1">
    <source>
        <dbReference type="SAM" id="Phobius"/>
    </source>
</evidence>
<evidence type="ECO:0000313" key="3">
    <source>
        <dbReference type="Proteomes" id="UP000305792"/>
    </source>
</evidence>
<dbReference type="AlphaFoldDB" id="A0A4S8PEX5"/>
<dbReference type="RefSeq" id="WP_136529462.1">
    <property type="nucleotide sequence ID" value="NZ_STGX01000006.1"/>
</dbReference>
<keyword evidence="1" id="KW-0812">Transmembrane</keyword>
<dbReference type="Proteomes" id="UP000305792">
    <property type="component" value="Unassembled WGS sequence"/>
</dbReference>
<reference evidence="2 3" key="1">
    <citation type="journal article" date="2018" name="Int. J. Syst. Evol. Microbiol.">
        <title>Glycomyces paridis sp. nov., isolated from the medicinal plant Paris polyphylla.</title>
        <authorList>
            <person name="Fang X.M."/>
            <person name="Bai J.L."/>
            <person name="Su J."/>
            <person name="Zhao L.L."/>
            <person name="Liu H.Y."/>
            <person name="Ma B.P."/>
            <person name="Zhang Y.Q."/>
            <person name="Yu L.Y."/>
        </authorList>
    </citation>
    <scope>NUCLEOTIDE SEQUENCE [LARGE SCALE GENOMIC DNA]</scope>
    <source>
        <strain evidence="2 3">CPCC 204357</strain>
    </source>
</reference>
<gene>
    <name evidence="2" type="ORF">E9998_09425</name>
</gene>